<protein>
    <submittedName>
        <fullName evidence="1">Uncharacterized protein</fullName>
    </submittedName>
</protein>
<dbReference type="EMBL" id="GBXM01063636">
    <property type="protein sequence ID" value="JAH44941.1"/>
    <property type="molecule type" value="Transcribed_RNA"/>
</dbReference>
<proteinExistence type="predicted"/>
<dbReference type="EMBL" id="GBXM01072165">
    <property type="protein sequence ID" value="JAH36412.1"/>
    <property type="molecule type" value="Transcribed_RNA"/>
</dbReference>
<name>A0A0E9S5D7_ANGAN</name>
<reference evidence="1" key="1">
    <citation type="submission" date="2014-11" db="EMBL/GenBank/DDBJ databases">
        <authorList>
            <person name="Amaro Gonzalez C."/>
        </authorList>
    </citation>
    <scope>NUCLEOTIDE SEQUENCE</scope>
</reference>
<reference evidence="1" key="2">
    <citation type="journal article" date="2015" name="Fish Shellfish Immunol.">
        <title>Early steps in the European eel (Anguilla anguilla)-Vibrio vulnificus interaction in the gills: Role of the RtxA13 toxin.</title>
        <authorList>
            <person name="Callol A."/>
            <person name="Pajuelo D."/>
            <person name="Ebbesson L."/>
            <person name="Teles M."/>
            <person name="MacKenzie S."/>
            <person name="Amaro C."/>
        </authorList>
    </citation>
    <scope>NUCLEOTIDE SEQUENCE</scope>
</reference>
<organism evidence="1">
    <name type="scientific">Anguilla anguilla</name>
    <name type="common">European freshwater eel</name>
    <name type="synonym">Muraena anguilla</name>
    <dbReference type="NCBI Taxonomy" id="7936"/>
    <lineage>
        <taxon>Eukaryota</taxon>
        <taxon>Metazoa</taxon>
        <taxon>Chordata</taxon>
        <taxon>Craniata</taxon>
        <taxon>Vertebrata</taxon>
        <taxon>Euteleostomi</taxon>
        <taxon>Actinopterygii</taxon>
        <taxon>Neopterygii</taxon>
        <taxon>Teleostei</taxon>
        <taxon>Anguilliformes</taxon>
        <taxon>Anguillidae</taxon>
        <taxon>Anguilla</taxon>
    </lineage>
</organism>
<sequence length="35" mass="4060">MHFIIFLAANIKMSLVKLVSSHEKMNTHCRLQNCT</sequence>
<dbReference type="EMBL" id="GBXM01080892">
    <property type="protein sequence ID" value="JAH27685.1"/>
    <property type="molecule type" value="Transcribed_RNA"/>
</dbReference>
<evidence type="ECO:0000313" key="1">
    <source>
        <dbReference type="EMBL" id="JAH36412.1"/>
    </source>
</evidence>
<accession>A0A0E9S5D7</accession>
<dbReference type="AlphaFoldDB" id="A0A0E9S5D7"/>